<feature type="region of interest" description="Disordered" evidence="11">
    <location>
        <begin position="828"/>
        <end position="878"/>
    </location>
</feature>
<evidence type="ECO:0000256" key="5">
    <source>
        <dbReference type="ARBA" id="ARBA00023125"/>
    </source>
</evidence>
<evidence type="ECO:0000256" key="7">
    <source>
        <dbReference type="ARBA" id="ARBA00030003"/>
    </source>
</evidence>
<feature type="domain" description="Toprim" evidence="12">
    <location>
        <begin position="3"/>
        <end position="138"/>
    </location>
</feature>
<feature type="domain" description="Topo IA-type catalytic" evidence="13">
    <location>
        <begin position="155"/>
        <end position="611"/>
    </location>
</feature>
<dbReference type="PANTHER" id="PTHR11390">
    <property type="entry name" value="PROKARYOTIC DNA TOPOISOMERASE"/>
    <property type="match status" value="1"/>
</dbReference>
<dbReference type="GO" id="GO:0003677">
    <property type="term" value="F:DNA binding"/>
    <property type="evidence" value="ECO:0007669"/>
    <property type="project" value="UniProtKB-KW"/>
</dbReference>
<evidence type="ECO:0000256" key="3">
    <source>
        <dbReference type="ARBA" id="ARBA00012891"/>
    </source>
</evidence>
<dbReference type="PROSITE" id="PS52039">
    <property type="entry name" value="TOPO_IA_2"/>
    <property type="match status" value="1"/>
</dbReference>
<dbReference type="Pfam" id="PF13342">
    <property type="entry name" value="Toprim_Crpt"/>
    <property type="match status" value="2"/>
</dbReference>
<dbReference type="InterPro" id="IPR013824">
    <property type="entry name" value="Topo_IA_cen_sub1"/>
</dbReference>
<dbReference type="InterPro" id="IPR025589">
    <property type="entry name" value="Toprim_C_rpt"/>
</dbReference>
<evidence type="ECO:0000256" key="9">
    <source>
        <dbReference type="ARBA" id="ARBA00032235"/>
    </source>
</evidence>
<dbReference type="SMART" id="SM00436">
    <property type="entry name" value="TOP1Bc"/>
    <property type="match status" value="1"/>
</dbReference>
<keyword evidence="4" id="KW-0799">Topoisomerase</keyword>
<dbReference type="Gene3D" id="1.10.290.10">
    <property type="entry name" value="Topoisomerase I, domain 4"/>
    <property type="match status" value="1"/>
</dbReference>
<comment type="similarity">
    <text evidence="2">Belongs to the type IA topoisomerase family.</text>
</comment>
<dbReference type="SMART" id="SM00493">
    <property type="entry name" value="TOPRIM"/>
    <property type="match status" value="1"/>
</dbReference>
<reference evidence="15" key="1">
    <citation type="submission" date="2017-04" db="EMBL/GenBank/DDBJ databases">
        <authorList>
            <person name="Varghese N."/>
            <person name="Submissions S."/>
        </authorList>
    </citation>
    <scope>NUCLEOTIDE SEQUENCE [LARGE SCALE GENOMIC DNA]</scope>
    <source>
        <strain evidence="15">RKEM611</strain>
    </source>
</reference>
<accession>A0A1Y6C0H3</accession>
<dbReference type="InterPro" id="IPR013825">
    <property type="entry name" value="Topo_IA_cen_sub2"/>
</dbReference>
<dbReference type="Gene3D" id="1.10.460.10">
    <property type="entry name" value="Topoisomerase I, domain 2"/>
    <property type="match status" value="1"/>
</dbReference>
<dbReference type="RefSeq" id="WP_132320033.1">
    <property type="nucleotide sequence ID" value="NZ_FWZT01000011.1"/>
</dbReference>
<dbReference type="EMBL" id="FWZT01000011">
    <property type="protein sequence ID" value="SMF38103.1"/>
    <property type="molecule type" value="Genomic_DNA"/>
</dbReference>
<dbReference type="SUPFAM" id="SSF56712">
    <property type="entry name" value="Prokaryotic type I DNA topoisomerase"/>
    <property type="match status" value="1"/>
</dbReference>
<dbReference type="CDD" id="cd00186">
    <property type="entry name" value="TOP1Ac"/>
    <property type="match status" value="1"/>
</dbReference>
<keyword evidence="5" id="KW-0238">DNA-binding</keyword>
<dbReference type="GO" id="GO:0006310">
    <property type="term" value="P:DNA recombination"/>
    <property type="evidence" value="ECO:0007669"/>
    <property type="project" value="TreeGrafter"/>
</dbReference>
<dbReference type="InterPro" id="IPR006171">
    <property type="entry name" value="TOPRIM_dom"/>
</dbReference>
<comment type="catalytic activity">
    <reaction evidence="1">
        <text>ATP-independent breakage of single-stranded DNA, followed by passage and rejoining.</text>
        <dbReference type="EC" id="5.6.2.1"/>
    </reaction>
</comment>
<dbReference type="EC" id="5.6.2.1" evidence="3"/>
<dbReference type="AlphaFoldDB" id="A0A1Y6C0H3"/>
<dbReference type="PROSITE" id="PS50880">
    <property type="entry name" value="TOPRIM"/>
    <property type="match status" value="1"/>
</dbReference>
<keyword evidence="15" id="KW-1185">Reference proteome</keyword>
<dbReference type="Gene3D" id="3.40.50.140">
    <property type="match status" value="1"/>
</dbReference>
<dbReference type="InterPro" id="IPR003601">
    <property type="entry name" value="Topo_IA_2"/>
</dbReference>
<evidence type="ECO:0000313" key="14">
    <source>
        <dbReference type="EMBL" id="SMF38103.1"/>
    </source>
</evidence>
<organism evidence="14 15">
    <name type="scientific">Pseudobacteriovorax antillogorgiicola</name>
    <dbReference type="NCBI Taxonomy" id="1513793"/>
    <lineage>
        <taxon>Bacteria</taxon>
        <taxon>Pseudomonadati</taxon>
        <taxon>Bdellovibrionota</taxon>
        <taxon>Oligoflexia</taxon>
        <taxon>Oligoflexales</taxon>
        <taxon>Pseudobacteriovoracaceae</taxon>
        <taxon>Pseudobacteriovorax</taxon>
    </lineage>
</organism>
<evidence type="ECO:0000256" key="1">
    <source>
        <dbReference type="ARBA" id="ARBA00000213"/>
    </source>
</evidence>
<dbReference type="InterPro" id="IPR003602">
    <property type="entry name" value="Topo_IA_DNA-bd_dom"/>
</dbReference>
<evidence type="ECO:0000256" key="11">
    <source>
        <dbReference type="SAM" id="MobiDB-lite"/>
    </source>
</evidence>
<evidence type="ECO:0000259" key="13">
    <source>
        <dbReference type="PROSITE" id="PS52039"/>
    </source>
</evidence>
<dbReference type="InterPro" id="IPR013497">
    <property type="entry name" value="Topo_IA_cen"/>
</dbReference>
<dbReference type="SMART" id="SM00437">
    <property type="entry name" value="TOP1Ac"/>
    <property type="match status" value="1"/>
</dbReference>
<dbReference type="InterPro" id="IPR023405">
    <property type="entry name" value="Topo_IA_core_domain"/>
</dbReference>
<dbReference type="GO" id="GO:0006281">
    <property type="term" value="P:DNA repair"/>
    <property type="evidence" value="ECO:0007669"/>
    <property type="project" value="TreeGrafter"/>
</dbReference>
<dbReference type="GO" id="GO:0006265">
    <property type="term" value="P:DNA topological change"/>
    <property type="evidence" value="ECO:0007669"/>
    <property type="project" value="InterPro"/>
</dbReference>
<dbReference type="PRINTS" id="PR00417">
    <property type="entry name" value="PRTPISMRASEI"/>
</dbReference>
<dbReference type="GO" id="GO:0043597">
    <property type="term" value="C:cytoplasmic replication fork"/>
    <property type="evidence" value="ECO:0007669"/>
    <property type="project" value="TreeGrafter"/>
</dbReference>
<dbReference type="Pfam" id="PF01751">
    <property type="entry name" value="Toprim"/>
    <property type="match status" value="1"/>
</dbReference>
<protein>
    <recommendedName>
        <fullName evidence="3">DNA topoisomerase</fullName>
        <ecNumber evidence="3">5.6.2.1</ecNumber>
    </recommendedName>
    <alternativeName>
        <fullName evidence="10">Omega-protein</fullName>
    </alternativeName>
    <alternativeName>
        <fullName evidence="9">Relaxing enzyme</fullName>
    </alternativeName>
    <alternativeName>
        <fullName evidence="7">Swivelase</fullName>
    </alternativeName>
    <alternativeName>
        <fullName evidence="8">Untwisting enzyme</fullName>
    </alternativeName>
</protein>
<dbReference type="InterPro" id="IPR013826">
    <property type="entry name" value="Topo_IA_cen_sub3"/>
</dbReference>
<dbReference type="OrthoDB" id="9803554at2"/>
<evidence type="ECO:0000256" key="10">
    <source>
        <dbReference type="ARBA" id="ARBA00032877"/>
    </source>
</evidence>
<dbReference type="Gene3D" id="2.70.20.10">
    <property type="entry name" value="Topoisomerase I, domain 3"/>
    <property type="match status" value="1"/>
</dbReference>
<evidence type="ECO:0000256" key="4">
    <source>
        <dbReference type="ARBA" id="ARBA00023029"/>
    </source>
</evidence>
<name>A0A1Y6C0H3_9BACT</name>
<evidence type="ECO:0000313" key="15">
    <source>
        <dbReference type="Proteomes" id="UP000192907"/>
    </source>
</evidence>
<sequence>MGKALIITEKPSVARDITKALGGFEEKKKGDYFESDEFVCTYAVGHILTLFAPEDIKPQYKRWRLADLPIIPEEFQTKPVPKQESRLKVISRLINRKDVDTLINACDAAREGELIFREIVKHVGSEKPIRRLWLQSMTKQAILTGFKNLEDGLKYNGLAAAAECRANADWLIGMNATRALTVRLKSRNQRGVSWSAGRVQTPTLALLVKRELEVLDHVPVAYWKVTAKFQAGNEYDSTWFDPDFDRKNATRDQKEDRIFEKEKAEKIVAAVTGQEGLAREIRKPSPKKAPPLFDLTSLQRAANTRFGWSATRTLRAAQRCYETHKVLTYPRTSSKHLPNDYREEVDKVLKIFSDDQNYGPHAQTLLDKGLLNDDKIFDDAKVTDHFAIIPTGELKNDLEGDDGKLYDLVSRQFMAAFYPPAIYEDVERITEVKGYSFRSKPPKVLKEPGWEAVFGKKAGGPEESFPPLVEGQDKSDNVKVNNLNSESEEFATKPPSRISEAGLLSLMENAGRQVEDAELAEALNSAEGLGTAATRADIIENLKNREYVDAKLRPTPKGIRLIDVLDRIHASRLTSAKLTAELELFLNDVEKGVRTGDGFMSEIANYAEDVVVATRDFDWDEIYKDEDPVGKCPKCQKDVFEKAWFYGCTESTKRVGKKNCDFLVWKDNNGRYINRQVVRDLLEKGETGELDGFKNASGKEYKGILTIENGTVTRKTTSDAIPGPDETFEVNPEPIAPCPNAMDEGCLVVETPHDFVCKHKAEAKEGEESTGCGFKFPRMLCKREIKREEVEAYLKDGETPVMAGFVSKRGRKFAAKLVMEKGGDSFRFEFPPRASKKKKEDEEATQSEESQSSEAKTADDKTSKPSKKKVKKSEASES</sequence>
<evidence type="ECO:0000256" key="2">
    <source>
        <dbReference type="ARBA" id="ARBA00009446"/>
    </source>
</evidence>
<dbReference type="Pfam" id="PF01131">
    <property type="entry name" value="Topoisom_bac"/>
    <property type="match status" value="1"/>
</dbReference>
<dbReference type="GO" id="GO:0003917">
    <property type="term" value="F:DNA topoisomerase type I (single strand cut, ATP-independent) activity"/>
    <property type="evidence" value="ECO:0007669"/>
    <property type="project" value="UniProtKB-EC"/>
</dbReference>
<evidence type="ECO:0000256" key="8">
    <source>
        <dbReference type="ARBA" id="ARBA00031985"/>
    </source>
</evidence>
<evidence type="ECO:0000259" key="12">
    <source>
        <dbReference type="PROSITE" id="PS50880"/>
    </source>
</evidence>
<dbReference type="InterPro" id="IPR034144">
    <property type="entry name" value="TOPRIM_TopoIII"/>
</dbReference>
<dbReference type="Proteomes" id="UP000192907">
    <property type="component" value="Unassembled WGS sequence"/>
</dbReference>
<gene>
    <name evidence="14" type="ORF">SAMN06296036_111131</name>
</gene>
<keyword evidence="6 14" id="KW-0413">Isomerase</keyword>
<proteinExistence type="inferred from homology"/>
<dbReference type="STRING" id="1513793.SAMN06296036_111131"/>
<evidence type="ECO:0000256" key="6">
    <source>
        <dbReference type="ARBA" id="ARBA00023235"/>
    </source>
</evidence>
<dbReference type="InterPro" id="IPR000380">
    <property type="entry name" value="Topo_IA"/>
</dbReference>
<dbReference type="PANTHER" id="PTHR11390:SF21">
    <property type="entry name" value="DNA TOPOISOMERASE 3-ALPHA"/>
    <property type="match status" value="1"/>
</dbReference>
<dbReference type="CDD" id="cd03362">
    <property type="entry name" value="TOPRIM_TopoIA_TopoIII"/>
    <property type="match status" value="1"/>
</dbReference>